<keyword evidence="2" id="KW-0804">Transcription</keyword>
<feature type="DNA-binding region" description="HMG box" evidence="3">
    <location>
        <begin position="102"/>
        <end position="171"/>
    </location>
</feature>
<comment type="caution">
    <text evidence="6">The sequence shown here is derived from an EMBL/GenBank/DDBJ whole genome shotgun (WGS) entry which is preliminary data.</text>
</comment>
<dbReference type="Proteomes" id="UP001219525">
    <property type="component" value="Unassembled WGS sequence"/>
</dbReference>
<feature type="compositionally biased region" description="Basic and acidic residues" evidence="4">
    <location>
        <begin position="60"/>
        <end position="71"/>
    </location>
</feature>
<dbReference type="PANTHER" id="PTHR10270:SF161">
    <property type="entry name" value="SEX-DETERMINING REGION Y PROTEIN"/>
    <property type="match status" value="1"/>
</dbReference>
<evidence type="ECO:0000259" key="5">
    <source>
        <dbReference type="PROSITE" id="PS50118"/>
    </source>
</evidence>
<dbReference type="PANTHER" id="PTHR10270">
    <property type="entry name" value="SOX TRANSCRIPTION FACTOR"/>
    <property type="match status" value="1"/>
</dbReference>
<feature type="compositionally biased region" description="Low complexity" evidence="4">
    <location>
        <begin position="232"/>
        <end position="246"/>
    </location>
</feature>
<dbReference type="PROSITE" id="PS50118">
    <property type="entry name" value="HMG_BOX_2"/>
    <property type="match status" value="1"/>
</dbReference>
<feature type="compositionally biased region" description="Low complexity" evidence="4">
    <location>
        <begin position="302"/>
        <end position="314"/>
    </location>
</feature>
<dbReference type="AlphaFoldDB" id="A0AAD6YT13"/>
<evidence type="ECO:0000256" key="3">
    <source>
        <dbReference type="PROSITE-ProRule" id="PRU00267"/>
    </source>
</evidence>
<evidence type="ECO:0000313" key="7">
    <source>
        <dbReference type="Proteomes" id="UP001219525"/>
    </source>
</evidence>
<reference evidence="6" key="1">
    <citation type="submission" date="2023-03" db="EMBL/GenBank/DDBJ databases">
        <title>Massive genome expansion in bonnet fungi (Mycena s.s.) driven by repeated elements and novel gene families across ecological guilds.</title>
        <authorList>
            <consortium name="Lawrence Berkeley National Laboratory"/>
            <person name="Harder C.B."/>
            <person name="Miyauchi S."/>
            <person name="Viragh M."/>
            <person name="Kuo A."/>
            <person name="Thoen E."/>
            <person name="Andreopoulos B."/>
            <person name="Lu D."/>
            <person name="Skrede I."/>
            <person name="Drula E."/>
            <person name="Henrissat B."/>
            <person name="Morin E."/>
            <person name="Kohler A."/>
            <person name="Barry K."/>
            <person name="LaButti K."/>
            <person name="Morin E."/>
            <person name="Salamov A."/>
            <person name="Lipzen A."/>
            <person name="Mereny Z."/>
            <person name="Hegedus B."/>
            <person name="Baldrian P."/>
            <person name="Stursova M."/>
            <person name="Weitz H."/>
            <person name="Taylor A."/>
            <person name="Grigoriev I.V."/>
            <person name="Nagy L.G."/>
            <person name="Martin F."/>
            <person name="Kauserud H."/>
        </authorList>
    </citation>
    <scope>NUCLEOTIDE SEQUENCE</scope>
    <source>
        <strain evidence="6">9144</strain>
    </source>
</reference>
<proteinExistence type="predicted"/>
<evidence type="ECO:0000256" key="2">
    <source>
        <dbReference type="ARBA" id="ARBA00023163"/>
    </source>
</evidence>
<dbReference type="Gene3D" id="1.10.30.10">
    <property type="entry name" value="High mobility group box domain"/>
    <property type="match status" value="1"/>
</dbReference>
<dbReference type="GO" id="GO:0001228">
    <property type="term" value="F:DNA-binding transcription activator activity, RNA polymerase II-specific"/>
    <property type="evidence" value="ECO:0007669"/>
    <property type="project" value="TreeGrafter"/>
</dbReference>
<keyword evidence="7" id="KW-1185">Reference proteome</keyword>
<keyword evidence="3" id="KW-0539">Nucleus</keyword>
<evidence type="ECO:0000256" key="4">
    <source>
        <dbReference type="SAM" id="MobiDB-lite"/>
    </source>
</evidence>
<dbReference type="Pfam" id="PF00505">
    <property type="entry name" value="HMG_box"/>
    <property type="match status" value="1"/>
</dbReference>
<dbReference type="SUPFAM" id="SSF47095">
    <property type="entry name" value="HMG-box"/>
    <property type="match status" value="1"/>
</dbReference>
<dbReference type="GO" id="GO:0030154">
    <property type="term" value="P:cell differentiation"/>
    <property type="evidence" value="ECO:0007669"/>
    <property type="project" value="TreeGrafter"/>
</dbReference>
<dbReference type="GO" id="GO:0000978">
    <property type="term" value="F:RNA polymerase II cis-regulatory region sequence-specific DNA binding"/>
    <property type="evidence" value="ECO:0007669"/>
    <property type="project" value="TreeGrafter"/>
</dbReference>
<accession>A0AAD6YT13</accession>
<dbReference type="EMBL" id="JARJCW010000002">
    <property type="protein sequence ID" value="KAJ7228724.1"/>
    <property type="molecule type" value="Genomic_DNA"/>
</dbReference>
<dbReference type="CDD" id="cd01389">
    <property type="entry name" value="HMG-box_ROX1-like"/>
    <property type="match status" value="1"/>
</dbReference>
<keyword evidence="1 3" id="KW-0238">DNA-binding</keyword>
<dbReference type="SMART" id="SM00398">
    <property type="entry name" value="HMG"/>
    <property type="match status" value="1"/>
</dbReference>
<name>A0AAD6YT13_9AGAR</name>
<dbReference type="GO" id="GO:0005634">
    <property type="term" value="C:nucleus"/>
    <property type="evidence" value="ECO:0007669"/>
    <property type="project" value="UniProtKB-UniRule"/>
</dbReference>
<protein>
    <recommendedName>
        <fullName evidence="5">HMG box domain-containing protein</fullName>
    </recommendedName>
</protein>
<feature type="domain" description="HMG box" evidence="5">
    <location>
        <begin position="102"/>
        <end position="171"/>
    </location>
</feature>
<evidence type="ECO:0000256" key="1">
    <source>
        <dbReference type="ARBA" id="ARBA00023125"/>
    </source>
</evidence>
<dbReference type="InterPro" id="IPR036910">
    <property type="entry name" value="HMG_box_dom_sf"/>
</dbReference>
<evidence type="ECO:0000313" key="6">
    <source>
        <dbReference type="EMBL" id="KAJ7228724.1"/>
    </source>
</evidence>
<feature type="region of interest" description="Disordered" evidence="4">
    <location>
        <begin position="59"/>
        <end position="101"/>
    </location>
</feature>
<gene>
    <name evidence="6" type="ORF">GGX14DRAFT_614642</name>
</gene>
<dbReference type="InterPro" id="IPR009071">
    <property type="entry name" value="HMG_box_dom"/>
</dbReference>
<sequence length="467" mass="51231">MDSRVPAVADDIKLEDYSMSLFSDLPTQSPGDWSLYSSPVHSSTAISLPHVRLARSVRGVGREGPKPKEQNDAAAGSLPSLYPISQSRPPSPSTPACKPRRIPRPPNAFILFRSDLLKNPNIIKQAPRHQQTLSRVAGECWNLLPAEGKRYWKDQAEERLAIHQREYPDYHFKPSPRVKGKVKSRSAPDNIDELVRSLRETCFGIRGPSICLSRQRKPKLQAEDVKPALGTSHSTFPSASPSVSSSGETQDPAAFSWAFSDPTPMQPKTEDREVSQSVPTAPLSFSPYDTQGPGEFNNWNISSSPSPFLSASEPDSTEPPLPPCFPQRTVLHFAAPRRPSTSLGFVRRLEDTSCFEPGSGIERPASAAGLSNRVCDLSITPTATNFASASMPSTPLVSGLPCSTWEENMFFDAPSFPLSDSQFVTEIDNSYDLMNEVLKFNNSYDLMNEAFNDWSLDISGSLGAGEQ</sequence>
<dbReference type="InterPro" id="IPR050140">
    <property type="entry name" value="SRY-related_HMG-box_TF-like"/>
</dbReference>
<organism evidence="6 7">
    <name type="scientific">Mycena pura</name>
    <dbReference type="NCBI Taxonomy" id="153505"/>
    <lineage>
        <taxon>Eukaryota</taxon>
        <taxon>Fungi</taxon>
        <taxon>Dikarya</taxon>
        <taxon>Basidiomycota</taxon>
        <taxon>Agaricomycotina</taxon>
        <taxon>Agaricomycetes</taxon>
        <taxon>Agaricomycetidae</taxon>
        <taxon>Agaricales</taxon>
        <taxon>Marasmiineae</taxon>
        <taxon>Mycenaceae</taxon>
        <taxon>Mycena</taxon>
    </lineage>
</organism>
<feature type="region of interest" description="Disordered" evidence="4">
    <location>
        <begin position="227"/>
        <end position="319"/>
    </location>
</feature>